<dbReference type="EMBL" id="JAUTAL010000001">
    <property type="protein sequence ID" value="MDQ1095064.1"/>
    <property type="molecule type" value="Genomic_DNA"/>
</dbReference>
<dbReference type="PROSITE" id="PS51257">
    <property type="entry name" value="PROKAR_LIPOPROTEIN"/>
    <property type="match status" value="1"/>
</dbReference>
<proteinExistence type="predicted"/>
<accession>A0ABU0TDD4</accession>
<sequence length="134" mass="15089">MKTFIQLIFLSMIAISAVGCKHPGKEAVVNAQTEQPSSNDEITKNIFTDDLGEKMEVITNHTAKTVTIHLDGKTYELKKKSDMPEYSAASTEYQYTDVKGEVTFLKRDIQMVLFHHKKTVPSETQRKNAGMASY</sequence>
<comment type="caution">
    <text evidence="1">The sequence shown here is derived from an EMBL/GenBank/DDBJ whole genome shotgun (WGS) entry which is preliminary data.</text>
</comment>
<protein>
    <recommendedName>
        <fullName evidence="3">Copper resistance protein NlpE</fullName>
    </recommendedName>
</protein>
<organism evidence="1 2">
    <name type="scientific">Chryseobacterium camelliae</name>
    <dbReference type="NCBI Taxonomy" id="1265445"/>
    <lineage>
        <taxon>Bacteria</taxon>
        <taxon>Pseudomonadati</taxon>
        <taxon>Bacteroidota</taxon>
        <taxon>Flavobacteriia</taxon>
        <taxon>Flavobacteriales</taxon>
        <taxon>Weeksellaceae</taxon>
        <taxon>Chryseobacterium group</taxon>
        <taxon>Chryseobacterium</taxon>
    </lineage>
</organism>
<dbReference type="Proteomes" id="UP001225072">
    <property type="component" value="Unassembled WGS sequence"/>
</dbReference>
<gene>
    <name evidence="1" type="ORF">QE404_000211</name>
</gene>
<name>A0ABU0TDD4_9FLAO</name>
<keyword evidence="2" id="KW-1185">Reference proteome</keyword>
<evidence type="ECO:0008006" key="3">
    <source>
        <dbReference type="Google" id="ProtNLM"/>
    </source>
</evidence>
<reference evidence="1 2" key="1">
    <citation type="submission" date="2023-07" db="EMBL/GenBank/DDBJ databases">
        <title>Functional and genomic diversity of the sorghum phyllosphere microbiome.</title>
        <authorList>
            <person name="Shade A."/>
        </authorList>
    </citation>
    <scope>NUCLEOTIDE SEQUENCE [LARGE SCALE GENOMIC DNA]</scope>
    <source>
        <strain evidence="1 2">SORGH_AS_1064</strain>
    </source>
</reference>
<evidence type="ECO:0000313" key="2">
    <source>
        <dbReference type="Proteomes" id="UP001225072"/>
    </source>
</evidence>
<evidence type="ECO:0000313" key="1">
    <source>
        <dbReference type="EMBL" id="MDQ1095064.1"/>
    </source>
</evidence>